<evidence type="ECO:0008006" key="3">
    <source>
        <dbReference type="Google" id="ProtNLM"/>
    </source>
</evidence>
<comment type="caution">
    <text evidence="2">The sequence shown here is derived from an EMBL/GenBank/DDBJ whole genome shotgun (WGS) entry which is preliminary data.</text>
</comment>
<dbReference type="AlphaFoldDB" id="A0A699I3U3"/>
<feature type="compositionally biased region" description="Polar residues" evidence="1">
    <location>
        <begin position="80"/>
        <end position="103"/>
    </location>
</feature>
<dbReference type="EMBL" id="BKCJ010234843">
    <property type="protein sequence ID" value="GEZ04187.1"/>
    <property type="molecule type" value="Genomic_DNA"/>
</dbReference>
<gene>
    <name evidence="2" type="ORF">Tci_476160</name>
</gene>
<name>A0A699I3U3_TANCI</name>
<evidence type="ECO:0000313" key="2">
    <source>
        <dbReference type="EMBL" id="GEZ04187.1"/>
    </source>
</evidence>
<protein>
    <recommendedName>
        <fullName evidence="3">Integrase, catalytic region, zinc finger, CCHC-type, peptidase aspartic, catalytic</fullName>
    </recommendedName>
</protein>
<sequence length="217" mass="24158">MYDEQGQWLLITLDQHPCFIIMASVDNTAGPVPQKKKGDILFQPLFNELLTPLPNVDHPAPEVITLIAEVVALEPAASIGSPSSTTVDQDAPSPSNSQTTPETRSPIIPNAVKEDNLDLDVAHINNDLFFGIPILERPSNQSSSMDIIHTIMHPDHQISEHNSKWTKDHLLEDIIGELARLVSTRLQLHEQALFCYYDAFLTTIEPKTYKDVLTQSC</sequence>
<reference evidence="2" key="1">
    <citation type="journal article" date="2019" name="Sci. Rep.">
        <title>Draft genome of Tanacetum cinerariifolium, the natural source of mosquito coil.</title>
        <authorList>
            <person name="Yamashiro T."/>
            <person name="Shiraishi A."/>
            <person name="Satake H."/>
            <person name="Nakayama K."/>
        </authorList>
    </citation>
    <scope>NUCLEOTIDE SEQUENCE</scope>
</reference>
<organism evidence="2">
    <name type="scientific">Tanacetum cinerariifolium</name>
    <name type="common">Dalmatian daisy</name>
    <name type="synonym">Chrysanthemum cinerariifolium</name>
    <dbReference type="NCBI Taxonomy" id="118510"/>
    <lineage>
        <taxon>Eukaryota</taxon>
        <taxon>Viridiplantae</taxon>
        <taxon>Streptophyta</taxon>
        <taxon>Embryophyta</taxon>
        <taxon>Tracheophyta</taxon>
        <taxon>Spermatophyta</taxon>
        <taxon>Magnoliopsida</taxon>
        <taxon>eudicotyledons</taxon>
        <taxon>Gunneridae</taxon>
        <taxon>Pentapetalae</taxon>
        <taxon>asterids</taxon>
        <taxon>campanulids</taxon>
        <taxon>Asterales</taxon>
        <taxon>Asteraceae</taxon>
        <taxon>Asteroideae</taxon>
        <taxon>Anthemideae</taxon>
        <taxon>Anthemidinae</taxon>
        <taxon>Tanacetum</taxon>
    </lineage>
</organism>
<evidence type="ECO:0000256" key="1">
    <source>
        <dbReference type="SAM" id="MobiDB-lite"/>
    </source>
</evidence>
<feature type="region of interest" description="Disordered" evidence="1">
    <location>
        <begin position="79"/>
        <end position="109"/>
    </location>
</feature>
<proteinExistence type="predicted"/>
<accession>A0A699I3U3</accession>